<feature type="compositionally biased region" description="Basic residues" evidence="17">
    <location>
        <begin position="374"/>
        <end position="386"/>
    </location>
</feature>
<evidence type="ECO:0000256" key="13">
    <source>
        <dbReference type="ARBA" id="ARBA00079040"/>
    </source>
</evidence>
<proteinExistence type="predicted"/>
<dbReference type="GO" id="GO:0061630">
    <property type="term" value="F:ubiquitin protein ligase activity"/>
    <property type="evidence" value="ECO:0007669"/>
    <property type="project" value="UniProtKB-EC"/>
</dbReference>
<dbReference type="PANTHER" id="PTHR46077">
    <property type="entry name" value="E3 UBIQUITIN-PROTEIN LIGASE TOPORS"/>
    <property type="match status" value="1"/>
</dbReference>
<dbReference type="EC" id="2.3.2.27" evidence="2"/>
<evidence type="ECO:0000256" key="5">
    <source>
        <dbReference type="ARBA" id="ARBA00022771"/>
    </source>
</evidence>
<dbReference type="CDD" id="cd16574">
    <property type="entry name" value="RING-HC_Topors"/>
    <property type="match status" value="1"/>
</dbReference>
<dbReference type="InterPro" id="IPR017907">
    <property type="entry name" value="Znf_RING_CS"/>
</dbReference>
<dbReference type="PROSITE" id="PS50089">
    <property type="entry name" value="ZF_RING_2"/>
    <property type="match status" value="1"/>
</dbReference>
<keyword evidence="7" id="KW-0862">Zinc</keyword>
<dbReference type="PROSITE" id="PS00518">
    <property type="entry name" value="ZF_RING_1"/>
    <property type="match status" value="1"/>
</dbReference>
<evidence type="ECO:0000313" key="19">
    <source>
        <dbReference type="Ensembl" id="ENSPSTP00000013328.1"/>
    </source>
</evidence>
<reference evidence="19" key="1">
    <citation type="submission" date="2025-08" db="UniProtKB">
        <authorList>
            <consortium name="Ensembl"/>
        </authorList>
    </citation>
    <scope>IDENTIFICATION</scope>
</reference>
<evidence type="ECO:0000256" key="10">
    <source>
        <dbReference type="ARBA" id="ARBA00071236"/>
    </source>
</evidence>
<dbReference type="InterPro" id="IPR001841">
    <property type="entry name" value="Znf_RING"/>
</dbReference>
<evidence type="ECO:0000256" key="11">
    <source>
        <dbReference type="ARBA" id="ARBA00076856"/>
    </source>
</evidence>
<evidence type="ECO:0000256" key="8">
    <source>
        <dbReference type="ARBA" id="ARBA00023015"/>
    </source>
</evidence>
<dbReference type="SMART" id="SM00184">
    <property type="entry name" value="RING"/>
    <property type="match status" value="1"/>
</dbReference>
<feature type="compositionally biased region" description="Basic and acidic residues" evidence="17">
    <location>
        <begin position="457"/>
        <end position="471"/>
    </location>
</feature>
<keyword evidence="3" id="KW-0808">Transferase</keyword>
<protein>
    <recommendedName>
        <fullName evidence="10">E3 ubiquitin-protein ligase Topors</fullName>
        <ecNumber evidence="2">2.3.2.27</ecNumber>
    </recommendedName>
    <alternativeName>
        <fullName evidence="11">RING-type E3 ubiquitin transferase Topors</fullName>
    </alternativeName>
    <alternativeName>
        <fullName evidence="13">SUMO1-protein E3 ligase Topors</fullName>
    </alternativeName>
    <alternativeName>
        <fullName evidence="12">Topoisomerase I-binding RING finger protein</fullName>
    </alternativeName>
    <alternativeName>
        <fullName evidence="14">Topoisomerase I-binding arginine/serine-rich protein</fullName>
    </alternativeName>
    <alternativeName>
        <fullName evidence="15">Tumor suppressor p53-binding protein 3</fullName>
    </alternativeName>
</protein>
<name>A0A8C9FBD2_PAVCR</name>
<dbReference type="GO" id="GO:0008270">
    <property type="term" value="F:zinc ion binding"/>
    <property type="evidence" value="ECO:0007669"/>
    <property type="project" value="UniProtKB-KW"/>
</dbReference>
<dbReference type="InterPro" id="IPR013083">
    <property type="entry name" value="Znf_RING/FYVE/PHD"/>
</dbReference>
<feature type="compositionally biased region" description="Basic residues" evidence="17">
    <location>
        <begin position="289"/>
        <end position="302"/>
    </location>
</feature>
<dbReference type="Pfam" id="PF13923">
    <property type="entry name" value="zf-C3HC4_2"/>
    <property type="match status" value="1"/>
</dbReference>
<dbReference type="GO" id="GO:0006513">
    <property type="term" value="P:protein monoubiquitination"/>
    <property type="evidence" value="ECO:0007669"/>
    <property type="project" value="TreeGrafter"/>
</dbReference>
<organism evidence="19 20">
    <name type="scientific">Pavo cristatus</name>
    <name type="common">Indian peafowl</name>
    <name type="synonym">Blue peafowl</name>
    <dbReference type="NCBI Taxonomy" id="9049"/>
    <lineage>
        <taxon>Eukaryota</taxon>
        <taxon>Metazoa</taxon>
        <taxon>Chordata</taxon>
        <taxon>Craniata</taxon>
        <taxon>Vertebrata</taxon>
        <taxon>Euteleostomi</taxon>
        <taxon>Archelosauria</taxon>
        <taxon>Archosauria</taxon>
        <taxon>Dinosauria</taxon>
        <taxon>Saurischia</taxon>
        <taxon>Theropoda</taxon>
        <taxon>Coelurosauria</taxon>
        <taxon>Aves</taxon>
        <taxon>Neognathae</taxon>
        <taxon>Galloanserae</taxon>
        <taxon>Galliformes</taxon>
        <taxon>Phasianidae</taxon>
        <taxon>Phasianinae</taxon>
        <taxon>Pavo</taxon>
    </lineage>
</organism>
<evidence type="ECO:0000256" key="9">
    <source>
        <dbReference type="ARBA" id="ARBA00023163"/>
    </source>
</evidence>
<feature type="compositionally biased region" description="Polar residues" evidence="17">
    <location>
        <begin position="249"/>
        <end position="260"/>
    </location>
</feature>
<feature type="region of interest" description="Disordered" evidence="17">
    <location>
        <begin position="113"/>
        <end position="150"/>
    </location>
</feature>
<sequence length="540" mass="60365">MAVDASPDSKCPICLDTFDNVAYLDNCWHRFCFRCVQDRSKTKAECPLCKLPFVSIFHTIRADNDFQEYKVTPSEEAALSSLEGSTIALSESPANLYMYYLYDYCNYATPSHDEGSGSDSTVTPGSEHSLSVSGVGQSPWDDETPGPSYATLEKYGATAGSLRESLENSDKDSAWKRIRLQPQLQAGDDSSAGDSSSENCDIAGWVNLYAERTPEATDLSLDSEESIRKKKYVKKEQSVQRLSRKRKTGSPQASPQNSDNSHGHGPCRKCHSEHQPKKRRSRNSDGSKHRSKTSRRSRRHGKSLSLKSQRGSRSRENTATRDSSRSLAHHKGHGQRRSSSQDSDHHYRRGCYCSGYKCDYPSYSQKTARDSPSCRKRTHSKARCSKKPAGPEFSIQPSTETTDLHSQMGLDGRQDPSYKQCRSRSRSSSRSRSPSGEADKTRSKKPGGKRKCSTLGECREGEHRYGERILEKTVSTSSDCHEYKGSLSDNQASSETGPKKKKKRMRSRSVESRVCEGGAADTMTLPKKDKKHQKRHQKFA</sequence>
<keyword evidence="6" id="KW-0833">Ubl conjugation pathway</keyword>
<evidence type="ECO:0000313" key="20">
    <source>
        <dbReference type="Proteomes" id="UP000694428"/>
    </source>
</evidence>
<feature type="compositionally biased region" description="Basic residues" evidence="17">
    <location>
        <begin position="442"/>
        <end position="452"/>
    </location>
</feature>
<feature type="compositionally biased region" description="Polar residues" evidence="17">
    <location>
        <begin position="395"/>
        <end position="405"/>
    </location>
</feature>
<dbReference type="InterPro" id="IPR058746">
    <property type="entry name" value="Znf_RING-type_Topors"/>
</dbReference>
<evidence type="ECO:0000256" key="17">
    <source>
        <dbReference type="SAM" id="MobiDB-lite"/>
    </source>
</evidence>
<dbReference type="GO" id="GO:0032391">
    <property type="term" value="C:photoreceptor connecting cilium"/>
    <property type="evidence" value="ECO:0007669"/>
    <property type="project" value="UniProtKB-ARBA"/>
</dbReference>
<feature type="compositionally biased region" description="Basic residues" evidence="17">
    <location>
        <begin position="528"/>
        <end position="540"/>
    </location>
</feature>
<evidence type="ECO:0000256" key="12">
    <source>
        <dbReference type="ARBA" id="ARBA00076940"/>
    </source>
</evidence>
<evidence type="ECO:0000256" key="6">
    <source>
        <dbReference type="ARBA" id="ARBA00022786"/>
    </source>
</evidence>
<evidence type="ECO:0000256" key="15">
    <source>
        <dbReference type="ARBA" id="ARBA00082108"/>
    </source>
</evidence>
<dbReference type="Gene3D" id="3.30.40.10">
    <property type="entry name" value="Zinc/RING finger domain, C3HC4 (zinc finger)"/>
    <property type="match status" value="1"/>
</dbReference>
<dbReference type="SUPFAM" id="SSF57850">
    <property type="entry name" value="RING/U-box"/>
    <property type="match status" value="1"/>
</dbReference>
<feature type="compositionally biased region" description="Polar residues" evidence="17">
    <location>
        <begin position="117"/>
        <end position="136"/>
    </location>
</feature>
<evidence type="ECO:0000259" key="18">
    <source>
        <dbReference type="PROSITE" id="PS50089"/>
    </source>
</evidence>
<dbReference type="GO" id="GO:0008630">
    <property type="term" value="P:intrinsic apoptotic signaling pathway in response to DNA damage"/>
    <property type="evidence" value="ECO:0007669"/>
    <property type="project" value="UniProtKB-ARBA"/>
</dbReference>
<evidence type="ECO:0000256" key="1">
    <source>
        <dbReference type="ARBA" id="ARBA00000900"/>
    </source>
</evidence>
<reference evidence="19" key="2">
    <citation type="submission" date="2025-09" db="UniProtKB">
        <authorList>
            <consortium name="Ensembl"/>
        </authorList>
    </citation>
    <scope>IDENTIFICATION</scope>
</reference>
<feature type="compositionally biased region" description="Basic residues" evidence="17">
    <location>
        <begin position="327"/>
        <end position="336"/>
    </location>
</feature>
<dbReference type="PANTHER" id="PTHR46077:SF1">
    <property type="entry name" value="TOP1 BINDING ARGININE_SERINE RICH PROTEIN, E3 UBIQUITIN LIGASE"/>
    <property type="match status" value="1"/>
</dbReference>
<dbReference type="GO" id="GO:0000209">
    <property type="term" value="P:protein polyubiquitination"/>
    <property type="evidence" value="ECO:0007669"/>
    <property type="project" value="TreeGrafter"/>
</dbReference>
<dbReference type="FunFam" id="3.30.40.10:FF:000136">
    <property type="entry name" value="E3 ubiquitin-protein ligase Topors"/>
    <property type="match status" value="1"/>
</dbReference>
<feature type="compositionally biased region" description="Polar residues" evidence="17">
    <location>
        <begin position="487"/>
        <end position="496"/>
    </location>
</feature>
<dbReference type="AlphaFoldDB" id="A0A8C9FBD2"/>
<keyword evidence="4" id="KW-0479">Metal-binding</keyword>
<evidence type="ECO:0000256" key="2">
    <source>
        <dbReference type="ARBA" id="ARBA00012483"/>
    </source>
</evidence>
<evidence type="ECO:0000256" key="16">
    <source>
        <dbReference type="PROSITE-ProRule" id="PRU00175"/>
    </source>
</evidence>
<evidence type="ECO:0000256" key="7">
    <source>
        <dbReference type="ARBA" id="ARBA00022833"/>
    </source>
</evidence>
<keyword evidence="9" id="KW-0804">Transcription</keyword>
<evidence type="ECO:0000256" key="4">
    <source>
        <dbReference type="ARBA" id="ARBA00022723"/>
    </source>
</evidence>
<feature type="compositionally biased region" description="Basic and acidic residues" evidence="17">
    <location>
        <begin position="313"/>
        <end position="324"/>
    </location>
</feature>
<keyword evidence="20" id="KW-1185">Reference proteome</keyword>
<comment type="catalytic activity">
    <reaction evidence="1">
        <text>S-ubiquitinyl-[E2 ubiquitin-conjugating enzyme]-L-cysteine + [acceptor protein]-L-lysine = [E2 ubiquitin-conjugating enzyme]-L-cysteine + N(6)-ubiquitinyl-[acceptor protein]-L-lysine.</text>
        <dbReference type="EC" id="2.3.2.27"/>
    </reaction>
</comment>
<feature type="domain" description="RING-type" evidence="18">
    <location>
        <begin position="11"/>
        <end position="50"/>
    </location>
</feature>
<evidence type="ECO:0000256" key="14">
    <source>
        <dbReference type="ARBA" id="ARBA00079184"/>
    </source>
</evidence>
<keyword evidence="8" id="KW-0805">Transcription regulation</keyword>
<dbReference type="Ensembl" id="ENSPSTT00000013972.1">
    <property type="protein sequence ID" value="ENSPSTP00000013328.1"/>
    <property type="gene ID" value="ENSPSTG00000009430.1"/>
</dbReference>
<dbReference type="Proteomes" id="UP000694428">
    <property type="component" value="Unplaced"/>
</dbReference>
<evidence type="ECO:0000256" key="3">
    <source>
        <dbReference type="ARBA" id="ARBA00022679"/>
    </source>
</evidence>
<accession>A0A8C9FBD2</accession>
<feature type="region of interest" description="Disordered" evidence="17">
    <location>
        <begin position="232"/>
        <end position="540"/>
    </location>
</feature>
<keyword evidence="5 16" id="KW-0863">Zinc-finger</keyword>